<keyword evidence="2" id="KW-1185">Reference proteome</keyword>
<evidence type="ECO:0000313" key="2">
    <source>
        <dbReference type="Proteomes" id="UP000006729"/>
    </source>
</evidence>
<accession>A0A2K2A8V4</accession>
<organism evidence="1 2">
    <name type="scientific">Populus trichocarpa</name>
    <name type="common">Western balsam poplar</name>
    <name type="synonym">Populus balsamifera subsp. trichocarpa</name>
    <dbReference type="NCBI Taxonomy" id="3694"/>
    <lineage>
        <taxon>Eukaryota</taxon>
        <taxon>Viridiplantae</taxon>
        <taxon>Streptophyta</taxon>
        <taxon>Embryophyta</taxon>
        <taxon>Tracheophyta</taxon>
        <taxon>Spermatophyta</taxon>
        <taxon>Magnoliopsida</taxon>
        <taxon>eudicotyledons</taxon>
        <taxon>Gunneridae</taxon>
        <taxon>Pentapetalae</taxon>
        <taxon>rosids</taxon>
        <taxon>fabids</taxon>
        <taxon>Malpighiales</taxon>
        <taxon>Salicaceae</taxon>
        <taxon>Saliceae</taxon>
        <taxon>Populus</taxon>
    </lineage>
</organism>
<dbReference type="InParanoid" id="A0A2K2A8V4"/>
<dbReference type="AlphaFoldDB" id="A0A2K2A8V4"/>
<gene>
    <name evidence="1" type="ORF">POPTR_006G267100</name>
</gene>
<protein>
    <submittedName>
        <fullName evidence="1">Uncharacterized protein</fullName>
    </submittedName>
</protein>
<reference evidence="1 2" key="1">
    <citation type="journal article" date="2006" name="Science">
        <title>The genome of black cottonwood, Populus trichocarpa (Torr. &amp; Gray).</title>
        <authorList>
            <person name="Tuskan G.A."/>
            <person name="Difazio S."/>
            <person name="Jansson S."/>
            <person name="Bohlmann J."/>
            <person name="Grigoriev I."/>
            <person name="Hellsten U."/>
            <person name="Putnam N."/>
            <person name="Ralph S."/>
            <person name="Rombauts S."/>
            <person name="Salamov A."/>
            <person name="Schein J."/>
            <person name="Sterck L."/>
            <person name="Aerts A."/>
            <person name="Bhalerao R.R."/>
            <person name="Bhalerao R.P."/>
            <person name="Blaudez D."/>
            <person name="Boerjan W."/>
            <person name="Brun A."/>
            <person name="Brunner A."/>
            <person name="Busov V."/>
            <person name="Campbell M."/>
            <person name="Carlson J."/>
            <person name="Chalot M."/>
            <person name="Chapman J."/>
            <person name="Chen G.L."/>
            <person name="Cooper D."/>
            <person name="Coutinho P.M."/>
            <person name="Couturier J."/>
            <person name="Covert S."/>
            <person name="Cronk Q."/>
            <person name="Cunningham R."/>
            <person name="Davis J."/>
            <person name="Degroeve S."/>
            <person name="Dejardin A."/>
            <person name="Depamphilis C."/>
            <person name="Detter J."/>
            <person name="Dirks B."/>
            <person name="Dubchak I."/>
            <person name="Duplessis S."/>
            <person name="Ehlting J."/>
            <person name="Ellis B."/>
            <person name="Gendler K."/>
            <person name="Goodstein D."/>
            <person name="Gribskov M."/>
            <person name="Grimwood J."/>
            <person name="Groover A."/>
            <person name="Gunter L."/>
            <person name="Hamberger B."/>
            <person name="Heinze B."/>
            <person name="Helariutta Y."/>
            <person name="Henrissat B."/>
            <person name="Holligan D."/>
            <person name="Holt R."/>
            <person name="Huang W."/>
            <person name="Islam-Faridi N."/>
            <person name="Jones S."/>
            <person name="Jones-Rhoades M."/>
            <person name="Jorgensen R."/>
            <person name="Joshi C."/>
            <person name="Kangasjarvi J."/>
            <person name="Karlsson J."/>
            <person name="Kelleher C."/>
            <person name="Kirkpatrick R."/>
            <person name="Kirst M."/>
            <person name="Kohler A."/>
            <person name="Kalluri U."/>
            <person name="Larimer F."/>
            <person name="Leebens-Mack J."/>
            <person name="Leple J.C."/>
            <person name="Locascio P."/>
            <person name="Lou Y."/>
            <person name="Lucas S."/>
            <person name="Martin F."/>
            <person name="Montanini B."/>
            <person name="Napoli C."/>
            <person name="Nelson D.R."/>
            <person name="Nelson C."/>
            <person name="Nieminen K."/>
            <person name="Nilsson O."/>
            <person name="Pereda V."/>
            <person name="Peter G."/>
            <person name="Philippe R."/>
            <person name="Pilate G."/>
            <person name="Poliakov A."/>
            <person name="Razumovskaya J."/>
            <person name="Richardson P."/>
            <person name="Rinaldi C."/>
            <person name="Ritland K."/>
            <person name="Rouze P."/>
            <person name="Ryaboy D."/>
            <person name="Schmutz J."/>
            <person name="Schrader J."/>
            <person name="Segerman B."/>
            <person name="Shin H."/>
            <person name="Siddiqui A."/>
            <person name="Sterky F."/>
            <person name="Terry A."/>
            <person name="Tsai C.J."/>
            <person name="Uberbacher E."/>
            <person name="Unneberg P."/>
            <person name="Vahala J."/>
            <person name="Wall K."/>
            <person name="Wessler S."/>
            <person name="Yang G."/>
            <person name="Yin T."/>
            <person name="Douglas C."/>
            <person name="Marra M."/>
            <person name="Sandberg G."/>
            <person name="Van de Peer Y."/>
            <person name="Rokhsar D."/>
        </authorList>
    </citation>
    <scope>NUCLEOTIDE SEQUENCE [LARGE SCALE GENOMIC DNA]</scope>
    <source>
        <strain evidence="2">cv. Nisqually</strain>
    </source>
</reference>
<dbReference type="Proteomes" id="UP000006729">
    <property type="component" value="Chromosome 6"/>
</dbReference>
<proteinExistence type="predicted"/>
<sequence>MPCHFGHSMISLPQVPAVVEHSLAGLVAGALASSQAKVTNVASGRQWKTFLLVSASSCLAGAYACSAAIANNEHNKLHKHAHEVNCK</sequence>
<evidence type="ECO:0000313" key="1">
    <source>
        <dbReference type="EMBL" id="PNT33958.1"/>
    </source>
</evidence>
<dbReference type="STRING" id="3694.A0A2K2A8V4"/>
<dbReference type="EMBL" id="CM009295">
    <property type="protein sequence ID" value="PNT33958.1"/>
    <property type="molecule type" value="Genomic_DNA"/>
</dbReference>
<name>A0A2K2A8V4_POPTR</name>